<keyword evidence="2" id="KW-1185">Reference proteome</keyword>
<protein>
    <submittedName>
        <fullName evidence="1">Uncharacterized protein</fullName>
    </submittedName>
</protein>
<organism evidence="1 2">
    <name type="scientific">Aldrovandia affinis</name>
    <dbReference type="NCBI Taxonomy" id="143900"/>
    <lineage>
        <taxon>Eukaryota</taxon>
        <taxon>Metazoa</taxon>
        <taxon>Chordata</taxon>
        <taxon>Craniata</taxon>
        <taxon>Vertebrata</taxon>
        <taxon>Euteleostomi</taxon>
        <taxon>Actinopterygii</taxon>
        <taxon>Neopterygii</taxon>
        <taxon>Teleostei</taxon>
        <taxon>Notacanthiformes</taxon>
        <taxon>Halosauridae</taxon>
        <taxon>Aldrovandia</taxon>
    </lineage>
</organism>
<evidence type="ECO:0000313" key="2">
    <source>
        <dbReference type="Proteomes" id="UP001221898"/>
    </source>
</evidence>
<dbReference type="Proteomes" id="UP001221898">
    <property type="component" value="Unassembled WGS sequence"/>
</dbReference>
<sequence>MGESGGASLSMLSHLPRVPVPCALRRCLPHPAVETSRVEANAPPPSALISQVIMAASRCGEQLGARPRSRRLFVQTEVNQGSGSERGAVTQS</sequence>
<gene>
    <name evidence="1" type="ORF">AAFF_G00008510</name>
</gene>
<comment type="caution">
    <text evidence="1">The sequence shown here is derived from an EMBL/GenBank/DDBJ whole genome shotgun (WGS) entry which is preliminary data.</text>
</comment>
<name>A0AAD7WZZ6_9TELE</name>
<dbReference type="EMBL" id="JAINUG010000010">
    <property type="protein sequence ID" value="KAJ8415153.1"/>
    <property type="molecule type" value="Genomic_DNA"/>
</dbReference>
<reference evidence="1" key="1">
    <citation type="journal article" date="2023" name="Science">
        <title>Genome structures resolve the early diversification of teleost fishes.</title>
        <authorList>
            <person name="Parey E."/>
            <person name="Louis A."/>
            <person name="Montfort J."/>
            <person name="Bouchez O."/>
            <person name="Roques C."/>
            <person name="Iampietro C."/>
            <person name="Lluch J."/>
            <person name="Castinel A."/>
            <person name="Donnadieu C."/>
            <person name="Desvignes T."/>
            <person name="Floi Bucao C."/>
            <person name="Jouanno E."/>
            <person name="Wen M."/>
            <person name="Mejri S."/>
            <person name="Dirks R."/>
            <person name="Jansen H."/>
            <person name="Henkel C."/>
            <person name="Chen W.J."/>
            <person name="Zahm M."/>
            <person name="Cabau C."/>
            <person name="Klopp C."/>
            <person name="Thompson A.W."/>
            <person name="Robinson-Rechavi M."/>
            <person name="Braasch I."/>
            <person name="Lecointre G."/>
            <person name="Bobe J."/>
            <person name="Postlethwait J.H."/>
            <person name="Berthelot C."/>
            <person name="Roest Crollius H."/>
            <person name="Guiguen Y."/>
        </authorList>
    </citation>
    <scope>NUCLEOTIDE SEQUENCE</scope>
    <source>
        <strain evidence="1">NC1722</strain>
    </source>
</reference>
<dbReference type="AlphaFoldDB" id="A0AAD7WZZ6"/>
<proteinExistence type="predicted"/>
<evidence type="ECO:0000313" key="1">
    <source>
        <dbReference type="EMBL" id="KAJ8415153.1"/>
    </source>
</evidence>
<accession>A0AAD7WZZ6</accession>